<reference evidence="1 2" key="1">
    <citation type="submission" date="2017-08" db="EMBL/GenBank/DDBJ databases">
        <title>Acidophilic green algal genome provides insights into adaptation to an acidic environment.</title>
        <authorList>
            <person name="Hirooka S."/>
            <person name="Hirose Y."/>
            <person name="Kanesaki Y."/>
            <person name="Higuchi S."/>
            <person name="Fujiwara T."/>
            <person name="Onuma R."/>
            <person name="Era A."/>
            <person name="Ohbayashi R."/>
            <person name="Uzuka A."/>
            <person name="Nozaki H."/>
            <person name="Yoshikawa H."/>
            <person name="Miyagishima S.Y."/>
        </authorList>
    </citation>
    <scope>NUCLEOTIDE SEQUENCE [LARGE SCALE GENOMIC DNA]</scope>
    <source>
        <strain evidence="1 2">NIES-2499</strain>
    </source>
</reference>
<evidence type="ECO:0000313" key="2">
    <source>
        <dbReference type="Proteomes" id="UP000232323"/>
    </source>
</evidence>
<evidence type="ECO:0000313" key="1">
    <source>
        <dbReference type="EMBL" id="GAX82332.1"/>
    </source>
</evidence>
<keyword evidence="2" id="KW-1185">Reference proteome</keyword>
<organism evidence="1 2">
    <name type="scientific">Chlamydomonas eustigma</name>
    <dbReference type="NCBI Taxonomy" id="1157962"/>
    <lineage>
        <taxon>Eukaryota</taxon>
        <taxon>Viridiplantae</taxon>
        <taxon>Chlorophyta</taxon>
        <taxon>core chlorophytes</taxon>
        <taxon>Chlorophyceae</taxon>
        <taxon>CS clade</taxon>
        <taxon>Chlamydomonadales</taxon>
        <taxon>Chlamydomonadaceae</taxon>
        <taxon>Chlamydomonas</taxon>
    </lineage>
</organism>
<dbReference type="AlphaFoldDB" id="A0A250XHD2"/>
<sequence length="273" mass="30315">MSKQGVLGLFGIFGQTTAAINSNAVQALLFIRSLQWKQGHCCTTLGLPWSWTWSNIAPQNWHILKEEGTSSCRAAGGASNGECKYHEYAGKWQTHVVVSSDEKKAKKQTLDAYGLSLAQSVRPCPGSLTVVALRHDDPKFIAEYKYFLLKVLENPTLSGGLTSNVESDDYGQGPWPKGSLMLKGQYFEVYRGKTKKEMLTTQGLVMEQNEDKIAYVHAEAIIMLRVCLSALTAPNYKTKLFSLSVEEHDRILQCINGNVSDYTYDDLSDDGML</sequence>
<proteinExistence type="predicted"/>
<gene>
    <name evidence="1" type="ORF">CEUSTIGMA_g9761.t1</name>
</gene>
<dbReference type="EMBL" id="BEGY01000079">
    <property type="protein sequence ID" value="GAX82332.1"/>
    <property type="molecule type" value="Genomic_DNA"/>
</dbReference>
<accession>A0A250XHD2</accession>
<protein>
    <submittedName>
        <fullName evidence="1">Uncharacterized protein</fullName>
    </submittedName>
</protein>
<dbReference type="Proteomes" id="UP000232323">
    <property type="component" value="Unassembled WGS sequence"/>
</dbReference>
<comment type="caution">
    <text evidence="1">The sequence shown here is derived from an EMBL/GenBank/DDBJ whole genome shotgun (WGS) entry which is preliminary data.</text>
</comment>
<name>A0A250XHD2_9CHLO</name>